<evidence type="ECO:0000256" key="2">
    <source>
        <dbReference type="SAM" id="SignalP"/>
    </source>
</evidence>
<keyword evidence="1" id="KW-0378">Hydrolase</keyword>
<dbReference type="Pfam" id="PF18911">
    <property type="entry name" value="PKD_4"/>
    <property type="match status" value="1"/>
</dbReference>
<keyword evidence="2" id="KW-0732">Signal</keyword>
<dbReference type="InterPro" id="IPR003610">
    <property type="entry name" value="CBM5/12"/>
</dbReference>
<dbReference type="CDD" id="cd12215">
    <property type="entry name" value="ChiC_BD"/>
    <property type="match status" value="1"/>
</dbReference>
<dbReference type="GO" id="GO:0004553">
    <property type="term" value="F:hydrolase activity, hydrolyzing O-glycosyl compounds"/>
    <property type="evidence" value="ECO:0007669"/>
    <property type="project" value="InterPro"/>
</dbReference>
<feature type="chain" id="PRO_5007830612" description="PKD domain-containing protein" evidence="2">
    <location>
        <begin position="25"/>
        <end position="544"/>
    </location>
</feature>
<dbReference type="InterPro" id="IPR036573">
    <property type="entry name" value="CBM_sf_5/12"/>
</dbReference>
<dbReference type="InterPro" id="IPR009003">
    <property type="entry name" value="Peptidase_S1_PA"/>
</dbReference>
<dbReference type="SMART" id="SM00495">
    <property type="entry name" value="ChtBD3"/>
    <property type="match status" value="1"/>
</dbReference>
<dbReference type="Gene3D" id="2.60.40.10">
    <property type="entry name" value="Immunoglobulins"/>
    <property type="match status" value="1"/>
</dbReference>
<name>A0A161YYC0_9GAMM</name>
<feature type="domain" description="PKD" evidence="3">
    <location>
        <begin position="407"/>
        <end position="488"/>
    </location>
</feature>
<dbReference type="Gene3D" id="2.40.10.10">
    <property type="entry name" value="Trypsin-like serine proteases"/>
    <property type="match status" value="2"/>
</dbReference>
<sequence>MTSCKVIKSLLPACALVVASGTQANIQDTGVAQKTEVAQAVSYQLNLGINNVSNSDKNEFEHVINYPNANFIKVNFAKFSLPKGAYLEVSDLKGKEVYRYDQNDSGVFSSMSVSADAIKLKLVVSEPSLWAQGHGIEVADFYAGYSDTELASNEIMSGFDMIEPNSTCGINERRDVACWETSHPVEYERSRPVARLLIGGRSLCTAWRVGAGNHMFTNNHCFDSAADAKNVEVWFNYQRSACGTGSTNGTVKVMADQLLATDYRLDYTLFTVSNFEKIRQFGHFGLDVSAQQKGQRIFIPQHGSGNPKELAIESDQNTGGYCQIDQTVTAGRGSDTDMGYKCDTIGGSSGSPVVSAYDNNVIALHHYGNSTQCTTKLNRGTRIELIWPEVATHFGGVIPKGDTDPVDNTPPVANFSFTKNALTVAFSDTSFDDKGVVSYDWQFGDGTTSQLKNPTHTYGAAGTYSVSLTVKDVEGLQSTKTQQVTVSVGGGCAVDAWSSSKVYLQGDQVSQNGSIYEAQWWNKGDSPADHSSKWEVWQWVRDCN</sequence>
<accession>A0A161YYC0</accession>
<feature type="signal peptide" evidence="2">
    <location>
        <begin position="1"/>
        <end position="24"/>
    </location>
</feature>
<dbReference type="Gene3D" id="2.10.10.20">
    <property type="entry name" value="Carbohydrate-binding module superfamily 5/12"/>
    <property type="match status" value="1"/>
</dbReference>
<dbReference type="SUPFAM" id="SSF51055">
    <property type="entry name" value="Carbohydrate binding domain"/>
    <property type="match status" value="1"/>
</dbReference>
<dbReference type="PROSITE" id="PS50093">
    <property type="entry name" value="PKD"/>
    <property type="match status" value="1"/>
</dbReference>
<dbReference type="PANTHER" id="PTHR36234">
    <property type="entry name" value="LYSYL ENDOPEPTIDASE"/>
    <property type="match status" value="1"/>
</dbReference>
<dbReference type="GO" id="GO:0005576">
    <property type="term" value="C:extracellular region"/>
    <property type="evidence" value="ECO:0007669"/>
    <property type="project" value="InterPro"/>
</dbReference>
<dbReference type="GO" id="GO:0030246">
    <property type="term" value="F:carbohydrate binding"/>
    <property type="evidence" value="ECO:0007669"/>
    <property type="project" value="InterPro"/>
</dbReference>
<dbReference type="EMBL" id="AUYC01000002">
    <property type="protein sequence ID" value="KZN68230.1"/>
    <property type="molecule type" value="Genomic_DNA"/>
</dbReference>
<dbReference type="RefSeq" id="WP_063366295.1">
    <property type="nucleotide sequence ID" value="NZ_AUYC01000002.1"/>
</dbReference>
<comment type="caution">
    <text evidence="4">The sequence shown here is derived from an EMBL/GenBank/DDBJ whole genome shotgun (WGS) entry which is preliminary data.</text>
</comment>
<dbReference type="InterPro" id="IPR043504">
    <property type="entry name" value="Peptidase_S1_PA_chymotrypsin"/>
</dbReference>
<dbReference type="SUPFAM" id="SSF49299">
    <property type="entry name" value="PKD domain"/>
    <property type="match status" value="1"/>
</dbReference>
<dbReference type="SUPFAM" id="SSF50494">
    <property type="entry name" value="Trypsin-like serine proteases"/>
    <property type="match status" value="1"/>
</dbReference>
<evidence type="ECO:0000259" key="3">
    <source>
        <dbReference type="PROSITE" id="PS50093"/>
    </source>
</evidence>
<dbReference type="AlphaFoldDB" id="A0A161YYC0"/>
<evidence type="ECO:0000313" key="5">
    <source>
        <dbReference type="Proteomes" id="UP000076486"/>
    </source>
</evidence>
<dbReference type="InterPro" id="IPR013783">
    <property type="entry name" value="Ig-like_fold"/>
</dbReference>
<evidence type="ECO:0000256" key="1">
    <source>
        <dbReference type="ARBA" id="ARBA00022801"/>
    </source>
</evidence>
<dbReference type="PANTHER" id="PTHR36234:SF5">
    <property type="entry name" value="LYSYL ENDOPEPTIDASE"/>
    <property type="match status" value="1"/>
</dbReference>
<protein>
    <recommendedName>
        <fullName evidence="3">PKD domain-containing protein</fullName>
    </recommendedName>
</protein>
<dbReference type="Pfam" id="PF02839">
    <property type="entry name" value="CBM_5_12"/>
    <property type="match status" value="1"/>
</dbReference>
<dbReference type="CDD" id="cd00146">
    <property type="entry name" value="PKD"/>
    <property type="match status" value="1"/>
</dbReference>
<dbReference type="GO" id="GO:0005975">
    <property type="term" value="P:carbohydrate metabolic process"/>
    <property type="evidence" value="ECO:0007669"/>
    <property type="project" value="InterPro"/>
</dbReference>
<evidence type="ECO:0000313" key="4">
    <source>
        <dbReference type="EMBL" id="KZN68230.1"/>
    </source>
</evidence>
<dbReference type="InterPro" id="IPR000601">
    <property type="entry name" value="PKD_dom"/>
</dbReference>
<dbReference type="Pfam" id="PF13365">
    <property type="entry name" value="Trypsin_2"/>
    <property type="match status" value="1"/>
</dbReference>
<dbReference type="SMART" id="SM00089">
    <property type="entry name" value="PKD"/>
    <property type="match status" value="1"/>
</dbReference>
<dbReference type="InterPro" id="IPR022409">
    <property type="entry name" value="PKD/Chitinase_dom"/>
</dbReference>
<dbReference type="Proteomes" id="UP000076486">
    <property type="component" value="Unassembled WGS sequence"/>
</dbReference>
<organism evidence="4 5">
    <name type="scientific">Pseudoalteromonas luteoviolacea CPMOR-1</name>
    <dbReference type="NCBI Taxonomy" id="1365248"/>
    <lineage>
        <taxon>Bacteria</taxon>
        <taxon>Pseudomonadati</taxon>
        <taxon>Pseudomonadota</taxon>
        <taxon>Gammaproteobacteria</taxon>
        <taxon>Alteromonadales</taxon>
        <taxon>Pseudoalteromonadaceae</taxon>
        <taxon>Pseudoalteromonas</taxon>
    </lineage>
</organism>
<gene>
    <name evidence="4" type="ORF">N473_07335</name>
</gene>
<reference evidence="4 5" key="1">
    <citation type="submission" date="2013-07" db="EMBL/GenBank/DDBJ databases">
        <title>Comparative Genomic and Metabolomic Analysis of Twelve Strains of Pseudoalteromonas luteoviolacea.</title>
        <authorList>
            <person name="Vynne N.G."/>
            <person name="Mansson M."/>
            <person name="Gram L."/>
        </authorList>
    </citation>
    <scope>NUCLEOTIDE SEQUENCE [LARGE SCALE GENOMIC DNA]</scope>
    <source>
        <strain evidence="4 5">CPMOR-1</strain>
    </source>
</reference>
<dbReference type="InterPro" id="IPR035986">
    <property type="entry name" value="PKD_dom_sf"/>
</dbReference>
<proteinExistence type="predicted"/>
<dbReference type="PATRIC" id="fig|1365248.3.peg.139"/>